<dbReference type="EMBL" id="KE747814">
    <property type="protein sequence ID" value="RMZ68079.1"/>
    <property type="molecule type" value="Genomic_DNA"/>
</dbReference>
<reference evidence="2 3" key="1">
    <citation type="journal article" date="2014" name="PLoS ONE">
        <title>De novo Genome Assembly of the Fungal Plant Pathogen Pyrenophora semeniperda.</title>
        <authorList>
            <person name="Soliai M.M."/>
            <person name="Meyer S.E."/>
            <person name="Udall J.A."/>
            <person name="Elzinga D.E."/>
            <person name="Hermansen R.A."/>
            <person name="Bodily P.M."/>
            <person name="Hart A.A."/>
            <person name="Coleman C.E."/>
        </authorList>
    </citation>
    <scope>NUCLEOTIDE SEQUENCE [LARGE SCALE GENOMIC DNA]</scope>
    <source>
        <strain evidence="2 3">CCB06</strain>
        <tissue evidence="2">Mycelium</tissue>
    </source>
</reference>
<dbReference type="OrthoDB" id="3673224at2759"/>
<organism evidence="2 3">
    <name type="scientific">Pyrenophora seminiperda CCB06</name>
    <dbReference type="NCBI Taxonomy" id="1302712"/>
    <lineage>
        <taxon>Eukaryota</taxon>
        <taxon>Fungi</taxon>
        <taxon>Dikarya</taxon>
        <taxon>Ascomycota</taxon>
        <taxon>Pezizomycotina</taxon>
        <taxon>Dothideomycetes</taxon>
        <taxon>Pleosporomycetidae</taxon>
        <taxon>Pleosporales</taxon>
        <taxon>Pleosporineae</taxon>
        <taxon>Pleosporaceae</taxon>
        <taxon>Pyrenophora</taxon>
    </lineage>
</organism>
<dbReference type="Proteomes" id="UP000265663">
    <property type="component" value="Unassembled WGS sequence"/>
</dbReference>
<feature type="coiled-coil region" evidence="1">
    <location>
        <begin position="98"/>
        <end position="125"/>
    </location>
</feature>
<evidence type="ECO:0000313" key="3">
    <source>
        <dbReference type="Proteomes" id="UP000265663"/>
    </source>
</evidence>
<protein>
    <submittedName>
        <fullName evidence="2">Uncharacterized protein</fullName>
    </submittedName>
</protein>
<sequence length="130" mass="15171">MPTTENPPYQPPKDLRALLADLDDRADRILASLYVLWDLDTRYAEIEKDIQQQDYIDVIRSNTGKMEADLGVIERRAELLGGDRLFEWINGGKDEEEKEERQSIVMRLTEKMEHLERQMAEAKNGYSDKN</sequence>
<dbReference type="AlphaFoldDB" id="A0A3M7M0U6"/>
<name>A0A3M7M0U6_9PLEO</name>
<proteinExistence type="predicted"/>
<keyword evidence="3" id="KW-1185">Reference proteome</keyword>
<evidence type="ECO:0000313" key="2">
    <source>
        <dbReference type="EMBL" id="RMZ68079.1"/>
    </source>
</evidence>
<accession>A0A3M7M0U6</accession>
<keyword evidence="1" id="KW-0175">Coiled coil</keyword>
<gene>
    <name evidence="2" type="ORF">GMOD_00004248</name>
</gene>
<evidence type="ECO:0000256" key="1">
    <source>
        <dbReference type="SAM" id="Coils"/>
    </source>
</evidence>